<dbReference type="EMBL" id="JACJVN010000057">
    <property type="protein sequence ID" value="MBB6678526.1"/>
    <property type="molecule type" value="Genomic_DNA"/>
</dbReference>
<dbReference type="GO" id="GO:0009847">
    <property type="term" value="P:spore germination"/>
    <property type="evidence" value="ECO:0007669"/>
    <property type="project" value="InterPro"/>
</dbReference>
<evidence type="ECO:0000256" key="5">
    <source>
        <dbReference type="ARBA" id="ARBA00022692"/>
    </source>
</evidence>
<protein>
    <submittedName>
        <fullName evidence="9">GerAB/ArcD/ProY family transporter</fullName>
    </submittedName>
</protein>
<dbReference type="Pfam" id="PF03845">
    <property type="entry name" value="Spore_permease"/>
    <property type="match status" value="1"/>
</dbReference>
<dbReference type="AlphaFoldDB" id="A0A841TE56"/>
<keyword evidence="3" id="KW-0813">Transport</keyword>
<keyword evidence="5 8" id="KW-0812">Transmembrane</keyword>
<keyword evidence="7 8" id="KW-0472">Membrane</keyword>
<feature type="transmembrane region" description="Helical" evidence="8">
    <location>
        <begin position="289"/>
        <end position="307"/>
    </location>
</feature>
<feature type="transmembrane region" description="Helical" evidence="8">
    <location>
        <begin position="91"/>
        <end position="108"/>
    </location>
</feature>
<evidence type="ECO:0000256" key="4">
    <source>
        <dbReference type="ARBA" id="ARBA00022544"/>
    </source>
</evidence>
<dbReference type="Proteomes" id="UP000574133">
    <property type="component" value="Unassembled WGS sequence"/>
</dbReference>
<evidence type="ECO:0000256" key="7">
    <source>
        <dbReference type="ARBA" id="ARBA00023136"/>
    </source>
</evidence>
<evidence type="ECO:0000256" key="6">
    <source>
        <dbReference type="ARBA" id="ARBA00022989"/>
    </source>
</evidence>
<evidence type="ECO:0000256" key="3">
    <source>
        <dbReference type="ARBA" id="ARBA00022448"/>
    </source>
</evidence>
<gene>
    <name evidence="9" type="ORF">H4Q31_14640</name>
</gene>
<reference evidence="9 10" key="1">
    <citation type="submission" date="2020-08" db="EMBL/GenBank/DDBJ databases">
        <title>Cohnella phylogeny.</title>
        <authorList>
            <person name="Dunlap C."/>
        </authorList>
    </citation>
    <scope>NUCLEOTIDE SEQUENCE [LARGE SCALE GENOMIC DNA]</scope>
    <source>
        <strain evidence="9 10">DSM 103658</strain>
    </source>
</reference>
<sequence length="344" mass="39272">MMPQILIANQRNGLVLGIVISTVLSSIMTFMFVKAMRRFKNQTVSHILLAHVPKWISIVLIIYLGYMWFIAGGIVLISFTNLIKRYILPDMPAQLLLTILLIAVFWCASQRTRTVMYLLEIILITNIPFILLILYKSVMTDYMNWLAVWNVVSDYFDRMPNHKVISAATYLFTGYINMAVFNKESEGKFRPRLVGLIPIVGLFALMTTAFVPVGFHGPDGALQYVNVWVSTADSVKIEFGIVERVIYVFLLLYLNLSLIFATVTWHVGSQIIGDVAKRNWKVHGFGLKIPAVLLTFALSTYFVALLADEKRLMAFATQWLQLRFWSEIFLVLLVFLLSRKAVAR</sequence>
<dbReference type="PANTHER" id="PTHR34975">
    <property type="entry name" value="SPORE GERMINATION PROTEIN A2"/>
    <property type="match status" value="1"/>
</dbReference>
<feature type="transmembrane region" description="Helical" evidence="8">
    <location>
        <begin position="164"/>
        <end position="181"/>
    </location>
</feature>
<feature type="transmembrane region" description="Helical" evidence="8">
    <location>
        <begin position="12"/>
        <end position="33"/>
    </location>
</feature>
<comment type="subcellular location">
    <subcellularLocation>
        <location evidence="1">Membrane</location>
        <topology evidence="1">Multi-pass membrane protein</topology>
    </subcellularLocation>
</comment>
<dbReference type="GO" id="GO:0016020">
    <property type="term" value="C:membrane"/>
    <property type="evidence" value="ECO:0007669"/>
    <property type="project" value="UniProtKB-SubCell"/>
</dbReference>
<feature type="transmembrane region" description="Helical" evidence="8">
    <location>
        <begin position="245"/>
        <end position="268"/>
    </location>
</feature>
<comment type="similarity">
    <text evidence="2">Belongs to the amino acid-polyamine-organocation (APC) superfamily. Spore germination protein (SGP) (TC 2.A.3.9) family.</text>
</comment>
<feature type="transmembrane region" description="Helical" evidence="8">
    <location>
        <begin position="115"/>
        <end position="135"/>
    </location>
</feature>
<dbReference type="InterPro" id="IPR004761">
    <property type="entry name" value="Spore_GerAB"/>
</dbReference>
<accession>A0A841TE56</accession>
<name>A0A841TE56_9BACL</name>
<evidence type="ECO:0000313" key="9">
    <source>
        <dbReference type="EMBL" id="MBB6678526.1"/>
    </source>
</evidence>
<feature type="transmembrane region" description="Helical" evidence="8">
    <location>
        <begin position="193"/>
        <end position="215"/>
    </location>
</feature>
<proteinExistence type="inferred from homology"/>
<comment type="caution">
    <text evidence="9">The sequence shown here is derived from an EMBL/GenBank/DDBJ whole genome shotgun (WGS) entry which is preliminary data.</text>
</comment>
<organism evidence="9 10">
    <name type="scientific">Cohnella lubricantis</name>
    <dbReference type="NCBI Taxonomy" id="2163172"/>
    <lineage>
        <taxon>Bacteria</taxon>
        <taxon>Bacillati</taxon>
        <taxon>Bacillota</taxon>
        <taxon>Bacilli</taxon>
        <taxon>Bacillales</taxon>
        <taxon>Paenibacillaceae</taxon>
        <taxon>Cohnella</taxon>
    </lineage>
</organism>
<feature type="transmembrane region" description="Helical" evidence="8">
    <location>
        <begin position="54"/>
        <end position="79"/>
    </location>
</feature>
<evidence type="ECO:0000256" key="2">
    <source>
        <dbReference type="ARBA" id="ARBA00007998"/>
    </source>
</evidence>
<dbReference type="PANTHER" id="PTHR34975:SF2">
    <property type="entry name" value="SPORE GERMINATION PROTEIN A2"/>
    <property type="match status" value="1"/>
</dbReference>
<dbReference type="RefSeq" id="WP_185179796.1">
    <property type="nucleotide sequence ID" value="NZ_CBCSEP010000006.1"/>
</dbReference>
<evidence type="ECO:0000313" key="10">
    <source>
        <dbReference type="Proteomes" id="UP000574133"/>
    </source>
</evidence>
<keyword evidence="4" id="KW-0309">Germination</keyword>
<evidence type="ECO:0000256" key="1">
    <source>
        <dbReference type="ARBA" id="ARBA00004141"/>
    </source>
</evidence>
<keyword evidence="6 8" id="KW-1133">Transmembrane helix</keyword>
<keyword evidence="10" id="KW-1185">Reference proteome</keyword>
<feature type="transmembrane region" description="Helical" evidence="8">
    <location>
        <begin position="319"/>
        <end position="338"/>
    </location>
</feature>
<evidence type="ECO:0000256" key="8">
    <source>
        <dbReference type="SAM" id="Phobius"/>
    </source>
</evidence>